<dbReference type="Proteomes" id="UP000799118">
    <property type="component" value="Unassembled WGS sequence"/>
</dbReference>
<keyword evidence="2" id="KW-1185">Reference proteome</keyword>
<protein>
    <recommendedName>
        <fullName evidence="3">F-box domain-containing protein</fullName>
    </recommendedName>
</protein>
<reference evidence="1" key="1">
    <citation type="journal article" date="2019" name="Environ. Microbiol.">
        <title>Fungal ecological strategies reflected in gene transcription - a case study of two litter decomposers.</title>
        <authorList>
            <person name="Barbi F."/>
            <person name="Kohler A."/>
            <person name="Barry K."/>
            <person name="Baskaran P."/>
            <person name="Daum C."/>
            <person name="Fauchery L."/>
            <person name="Ihrmark K."/>
            <person name="Kuo A."/>
            <person name="LaButti K."/>
            <person name="Lipzen A."/>
            <person name="Morin E."/>
            <person name="Grigoriev I.V."/>
            <person name="Henrissat B."/>
            <person name="Lindahl B."/>
            <person name="Martin F."/>
        </authorList>
    </citation>
    <scope>NUCLEOTIDE SEQUENCE</scope>
    <source>
        <strain evidence="1">JB14</strain>
    </source>
</reference>
<evidence type="ECO:0000313" key="1">
    <source>
        <dbReference type="EMBL" id="KAE9400943.1"/>
    </source>
</evidence>
<gene>
    <name evidence="1" type="ORF">BT96DRAFT_619791</name>
</gene>
<dbReference type="InterPro" id="IPR032675">
    <property type="entry name" value="LRR_dom_sf"/>
</dbReference>
<dbReference type="AlphaFoldDB" id="A0A6A4HSK0"/>
<evidence type="ECO:0008006" key="3">
    <source>
        <dbReference type="Google" id="ProtNLM"/>
    </source>
</evidence>
<dbReference type="OrthoDB" id="3047302at2759"/>
<proteinExistence type="predicted"/>
<organism evidence="1 2">
    <name type="scientific">Gymnopus androsaceus JB14</name>
    <dbReference type="NCBI Taxonomy" id="1447944"/>
    <lineage>
        <taxon>Eukaryota</taxon>
        <taxon>Fungi</taxon>
        <taxon>Dikarya</taxon>
        <taxon>Basidiomycota</taxon>
        <taxon>Agaricomycotina</taxon>
        <taxon>Agaricomycetes</taxon>
        <taxon>Agaricomycetidae</taxon>
        <taxon>Agaricales</taxon>
        <taxon>Marasmiineae</taxon>
        <taxon>Omphalotaceae</taxon>
        <taxon>Gymnopus</taxon>
    </lineage>
</organism>
<dbReference type="EMBL" id="ML769451">
    <property type="protein sequence ID" value="KAE9400943.1"/>
    <property type="molecule type" value="Genomic_DNA"/>
</dbReference>
<dbReference type="SUPFAM" id="SSF52047">
    <property type="entry name" value="RNI-like"/>
    <property type="match status" value="1"/>
</dbReference>
<name>A0A6A4HSK0_9AGAR</name>
<sequence length="437" mass="49838">MALQATHPIHSLPVEVLTQIFGSYCSLDSCFAVTLDRGGKISTPSQPLARTCSVWRQIVCSRSEFWSSFDLNFEFMITPELCDLLITYIRHSGATVTLRLSITFPDSESLEASSSNVPTDMRLVVLDILFDHSNRWRDVRIDIGPKILAHAISRLTLRPKPLHGYFPKLERLDSQDQESAYFDYAEEQSERNLFHIFRPCPQLRSLSAHDSWRDDPVDYSNLTYLNLMYYRGLSLSPPLSRCPHLRHFSIGWCSIPVDGDFDYDGVNIWSNDNPFHHRGITRLSLPMYDVHFGHEIWEDLRFPSLSSLDVDQVDNLGEGTTELLSMISKSECTLRVLGIGKMSTSILARFLSVAPSLHSLNLMSQYSYHALREEAEQMFSPLMCKELKLSVPELSSLVVEFHGSHLHSKSTTDVAQQFRDMVVSRLTPSQFVELQIL</sequence>
<evidence type="ECO:0000313" key="2">
    <source>
        <dbReference type="Proteomes" id="UP000799118"/>
    </source>
</evidence>
<dbReference type="Gene3D" id="3.80.10.10">
    <property type="entry name" value="Ribonuclease Inhibitor"/>
    <property type="match status" value="1"/>
</dbReference>
<accession>A0A6A4HSK0</accession>